<evidence type="ECO:0000313" key="3">
    <source>
        <dbReference type="Proteomes" id="UP001054821"/>
    </source>
</evidence>
<keyword evidence="3" id="KW-1185">Reference proteome</keyword>
<organism evidence="2 3">
    <name type="scientific">Prunus dulcis</name>
    <name type="common">Almond</name>
    <name type="synonym">Amygdalus dulcis</name>
    <dbReference type="NCBI Taxonomy" id="3755"/>
    <lineage>
        <taxon>Eukaryota</taxon>
        <taxon>Viridiplantae</taxon>
        <taxon>Streptophyta</taxon>
        <taxon>Embryophyta</taxon>
        <taxon>Tracheophyta</taxon>
        <taxon>Spermatophyta</taxon>
        <taxon>Magnoliopsida</taxon>
        <taxon>eudicotyledons</taxon>
        <taxon>Gunneridae</taxon>
        <taxon>Pentapetalae</taxon>
        <taxon>rosids</taxon>
        <taxon>fabids</taxon>
        <taxon>Rosales</taxon>
        <taxon>Rosaceae</taxon>
        <taxon>Amygdaloideae</taxon>
        <taxon>Amygdaleae</taxon>
        <taxon>Prunus</taxon>
    </lineage>
</organism>
<dbReference type="InterPro" id="IPR013187">
    <property type="entry name" value="F-box-assoc_dom_typ3"/>
</dbReference>
<gene>
    <name evidence="2" type="ORF">L3X38_012243</name>
</gene>
<dbReference type="AlphaFoldDB" id="A0AAD4WJN7"/>
<reference evidence="2 3" key="1">
    <citation type="journal article" date="2022" name="G3 (Bethesda)">
        <title>Whole-genome sequence and methylome profiling of the almond [Prunus dulcis (Mill.) D.A. Webb] cultivar 'Nonpareil'.</title>
        <authorList>
            <person name="D'Amico-Willman K.M."/>
            <person name="Ouma W.Z."/>
            <person name="Meulia T."/>
            <person name="Sideli G.M."/>
            <person name="Gradziel T.M."/>
            <person name="Fresnedo-Ramirez J."/>
        </authorList>
    </citation>
    <scope>NUCLEOTIDE SEQUENCE [LARGE SCALE GENOMIC DNA]</scope>
    <source>
        <strain evidence="2">Clone GOH B32 T37-40</strain>
    </source>
</reference>
<dbReference type="Pfam" id="PF08268">
    <property type="entry name" value="FBA_3"/>
    <property type="match status" value="1"/>
</dbReference>
<name>A0AAD4WJN7_PRUDU</name>
<accession>A0AAD4WJN7</accession>
<comment type="caution">
    <text evidence="2">The sequence shown here is derived from an EMBL/GenBank/DDBJ whole genome shotgun (WGS) entry which is preliminary data.</text>
</comment>
<dbReference type="PANTHER" id="PTHR31672">
    <property type="entry name" value="BNACNNG10540D PROTEIN"/>
    <property type="match status" value="1"/>
</dbReference>
<evidence type="ECO:0000259" key="1">
    <source>
        <dbReference type="Pfam" id="PF08268"/>
    </source>
</evidence>
<sequence>MRCVSKAFLKTVDDPSLATMHMRRRFLTSSTTTTEVPRLVVLDESPFHQHDTLYPLKYNGKKLLTKSKQAIVSYFGSRRRFYSAAFVFCNLFGFTGHNPEHGRSCFRGLNLEHGRSCLLVNPFRGEVLILPSASDVQVPSNSPSDVDWYGMGFDNITCSFKIVRVSTNKKDYLAAEVLVLGTSSWQKLPTVPPCIPTYKSAYAHGHMHWLVHGDDGSSVRILSFDFQKEEFYLTPPPASLGKNPDLWKFLHLLNFKGSLALVNLSSLEDRHLKIWGRKSVEIWGLKNYDNKAWELNYKFDLKQDLFAPLKPTSLSKCGEWEHGIFFNDESDCSTTTFFVDLRRISMKCVLLKGKMAIHSCTDSMISLKNYGDLVDAKEPKRTRNGITEFPMSQRTWRNMVNAAEVSERDLLYLKAQTKSARISYNEKDLF</sequence>
<dbReference type="PANTHER" id="PTHR31672:SF13">
    <property type="entry name" value="F-BOX PROTEIN CPR30-LIKE"/>
    <property type="match status" value="1"/>
</dbReference>
<evidence type="ECO:0000313" key="2">
    <source>
        <dbReference type="EMBL" id="KAI5344366.1"/>
    </source>
</evidence>
<proteinExistence type="predicted"/>
<dbReference type="InterPro" id="IPR017451">
    <property type="entry name" value="F-box-assoc_interact_dom"/>
</dbReference>
<feature type="domain" description="F-box associated beta-propeller type 3" evidence="1">
    <location>
        <begin position="104"/>
        <end position="355"/>
    </location>
</feature>
<dbReference type="InterPro" id="IPR050796">
    <property type="entry name" value="SCF_F-box_component"/>
</dbReference>
<dbReference type="Proteomes" id="UP001054821">
    <property type="component" value="Chromosome 2"/>
</dbReference>
<dbReference type="NCBIfam" id="TIGR01640">
    <property type="entry name" value="F_box_assoc_1"/>
    <property type="match status" value="1"/>
</dbReference>
<protein>
    <recommendedName>
        <fullName evidence="1">F-box associated beta-propeller type 3 domain-containing protein</fullName>
    </recommendedName>
</protein>
<dbReference type="EMBL" id="JAJFAZ020000002">
    <property type="protein sequence ID" value="KAI5344366.1"/>
    <property type="molecule type" value="Genomic_DNA"/>
</dbReference>